<keyword evidence="3" id="KW-1185">Reference proteome</keyword>
<dbReference type="EMBL" id="RZGK01000024">
    <property type="protein sequence ID" value="KAF9690453.1"/>
    <property type="molecule type" value="Genomic_DNA"/>
</dbReference>
<comment type="caution">
    <text evidence="2">The sequence shown here is derived from an EMBL/GenBank/DDBJ whole genome shotgun (WGS) entry which is preliminary data.</text>
</comment>
<evidence type="ECO:0000256" key="1">
    <source>
        <dbReference type="SAM" id="Coils"/>
    </source>
</evidence>
<feature type="coiled-coil region" evidence="1">
    <location>
        <begin position="36"/>
        <end position="63"/>
    </location>
</feature>
<organism evidence="2 3">
    <name type="scientific">Ascochyta lentis</name>
    <dbReference type="NCBI Taxonomy" id="205686"/>
    <lineage>
        <taxon>Eukaryota</taxon>
        <taxon>Fungi</taxon>
        <taxon>Dikarya</taxon>
        <taxon>Ascomycota</taxon>
        <taxon>Pezizomycotina</taxon>
        <taxon>Dothideomycetes</taxon>
        <taxon>Pleosporomycetidae</taxon>
        <taxon>Pleosporales</taxon>
        <taxon>Pleosporineae</taxon>
        <taxon>Didymellaceae</taxon>
        <taxon>Ascochyta</taxon>
    </lineage>
</organism>
<dbReference type="Proteomes" id="UP000651452">
    <property type="component" value="Unassembled WGS sequence"/>
</dbReference>
<proteinExistence type="predicted"/>
<reference evidence="2" key="1">
    <citation type="submission" date="2018-12" db="EMBL/GenBank/DDBJ databases">
        <authorList>
            <person name="Syme R.A."/>
            <person name="Farfan-Caceres L."/>
            <person name="Lichtenzveig J."/>
        </authorList>
    </citation>
    <scope>NUCLEOTIDE SEQUENCE</scope>
    <source>
        <strain evidence="2">Al4</strain>
    </source>
</reference>
<evidence type="ECO:0000313" key="2">
    <source>
        <dbReference type="EMBL" id="KAF9690453.1"/>
    </source>
</evidence>
<sequence>MASITAPYSTREEIRDYLATNPAGSNPVNQTVFGLATQLLDENRKLQNQLSEANLKLANQETLTRDLQTRLGDREHEQGVLMRELRKILSKVPEGDDMDAAQKEKLSRITTGGVDGTIQNMEELFRQMVLRFWHYEVANEELQGQLNRKEEDILSLRAEMSRRASTATMQDDNSLLVTVAAPAVATPAAAAATVAPDGHPLIPFSQKQLRMTHQLLQCLTYAAEASTKDLLHSYFAQRDQLPETSSVAEQAALLEHLKKPLFRYLRCILVLHTLHPFAEILNEGESPVKSYFTEDLLTSWKEDSFVRCLLMLQEKHVSESGAAECAQRWMANIDEGLPTETVEVLYNTAMDVDEESV</sequence>
<name>A0A8H7IW59_9PLEO</name>
<dbReference type="AlphaFoldDB" id="A0A8H7IW59"/>
<reference evidence="2" key="2">
    <citation type="submission" date="2020-09" db="EMBL/GenBank/DDBJ databases">
        <title>Reference genome assembly for Australian Ascochyta lentis isolate Al4.</title>
        <authorList>
            <person name="Lee R.C."/>
            <person name="Farfan-Caceres L.M."/>
            <person name="Debler J.W."/>
            <person name="Williams A.H."/>
            <person name="Henares B.M."/>
        </authorList>
    </citation>
    <scope>NUCLEOTIDE SEQUENCE</scope>
    <source>
        <strain evidence="2">Al4</strain>
    </source>
</reference>
<keyword evidence="1" id="KW-0175">Coiled coil</keyword>
<gene>
    <name evidence="2" type="ORF">EKO04_011605</name>
</gene>
<accession>A0A8H7IW59</accession>
<evidence type="ECO:0000313" key="3">
    <source>
        <dbReference type="Proteomes" id="UP000651452"/>
    </source>
</evidence>
<protein>
    <submittedName>
        <fullName evidence="2">Uncharacterized protein</fullName>
    </submittedName>
</protein>